<accession>A0ABV7ETD7</accession>
<keyword evidence="2" id="KW-0812">Transmembrane</keyword>
<protein>
    <submittedName>
        <fullName evidence="3">XrtA system polysaccharide chain length determinant</fullName>
    </submittedName>
</protein>
<dbReference type="NCBIfam" id="TIGR03007">
    <property type="entry name" value="pepcterm_ChnLen"/>
    <property type="match status" value="1"/>
</dbReference>
<feature type="transmembrane region" description="Helical" evidence="2">
    <location>
        <begin position="425"/>
        <end position="447"/>
    </location>
</feature>
<gene>
    <name evidence="3" type="ORF">ACFOSU_13375</name>
</gene>
<dbReference type="InterPro" id="IPR014345">
    <property type="entry name" value="XrtA_polysacc_chain"/>
</dbReference>
<evidence type="ECO:0000256" key="1">
    <source>
        <dbReference type="SAM" id="Coils"/>
    </source>
</evidence>
<dbReference type="PANTHER" id="PTHR32309:SF13">
    <property type="entry name" value="FERRIC ENTEROBACTIN TRANSPORT PROTEIN FEPE"/>
    <property type="match status" value="1"/>
</dbReference>
<sequence length="524" mass="57650">MLDIFNLVFEQIRNAWRFRWYGLAVAWAVAVCGWLFSYSLPNQYDSNARVHIDTQSAIHPLLNGMAVRPNVNQQVDLLIQTVLSRPNLETIARRTGLDLKASTPQETESLLAELGSRIKLRSTGGKLDIYRISFTGSDPTVAQNVVQQVINIMTGMAVSDGGAKTTQAIDFLSREVDEYKGRLDATERELATFKKNNAQLMPGSQDYVSRLQSLVSQIDNLRDELSAAKDRSQSLQGQVGGARRGGGTTTIAAERSPQVLALDKQISDRRNQIGRMLSKYTPKHPDVLAAQREVARLESNRSQLIAQLRANPEEIAVSADGGYSALRAQLDEARGRVSTLQASIKRKEGQLDDLKSGADDMTDAQAQLAELTRNYQVTRDQYEKLLTRLYSARLSEDVERSNNPLQFRVVDPPEVPAEPSGPNRFALITAALLGSLAAGGAFAFFMSQMRPVFINRRTLTDVTGLPVLGAVSVAWTRAQSIRRRTTLVVFMAGVGVLVVCYFGALVLIPLGVSLVPSFISGQWL</sequence>
<dbReference type="Gene3D" id="1.10.287.1490">
    <property type="match status" value="1"/>
</dbReference>
<keyword evidence="1" id="KW-0175">Coiled coil</keyword>
<evidence type="ECO:0000256" key="2">
    <source>
        <dbReference type="SAM" id="Phobius"/>
    </source>
</evidence>
<keyword evidence="4" id="KW-1185">Reference proteome</keyword>
<reference evidence="4" key="1">
    <citation type="journal article" date="2019" name="Int. J. Syst. Evol. Microbiol.">
        <title>The Global Catalogue of Microorganisms (GCM) 10K type strain sequencing project: providing services to taxonomists for standard genome sequencing and annotation.</title>
        <authorList>
            <consortium name="The Broad Institute Genomics Platform"/>
            <consortium name="The Broad Institute Genome Sequencing Center for Infectious Disease"/>
            <person name="Wu L."/>
            <person name="Ma J."/>
        </authorList>
    </citation>
    <scope>NUCLEOTIDE SEQUENCE [LARGE SCALE GENOMIC DNA]</scope>
    <source>
        <strain evidence="4">KCTC 52640</strain>
    </source>
</reference>
<proteinExistence type="predicted"/>
<dbReference type="InterPro" id="IPR050445">
    <property type="entry name" value="Bact_polysacc_biosynth/exp"/>
</dbReference>
<feature type="transmembrane region" description="Helical" evidence="2">
    <location>
        <begin position="20"/>
        <end position="40"/>
    </location>
</feature>
<dbReference type="RefSeq" id="WP_380690419.1">
    <property type="nucleotide sequence ID" value="NZ_JBHRSS010000006.1"/>
</dbReference>
<evidence type="ECO:0000313" key="3">
    <source>
        <dbReference type="EMBL" id="MFC3104867.1"/>
    </source>
</evidence>
<feature type="transmembrane region" description="Helical" evidence="2">
    <location>
        <begin position="487"/>
        <end position="508"/>
    </location>
</feature>
<feature type="coiled-coil region" evidence="1">
    <location>
        <begin position="287"/>
        <end position="388"/>
    </location>
</feature>
<feature type="coiled-coil region" evidence="1">
    <location>
        <begin position="169"/>
        <end position="238"/>
    </location>
</feature>
<keyword evidence="2" id="KW-0472">Membrane</keyword>
<dbReference type="Proteomes" id="UP001595462">
    <property type="component" value="Unassembled WGS sequence"/>
</dbReference>
<organism evidence="3 4">
    <name type="scientific">Salinisphaera aquimarina</name>
    <dbReference type="NCBI Taxonomy" id="2094031"/>
    <lineage>
        <taxon>Bacteria</taxon>
        <taxon>Pseudomonadati</taxon>
        <taxon>Pseudomonadota</taxon>
        <taxon>Gammaproteobacteria</taxon>
        <taxon>Salinisphaerales</taxon>
        <taxon>Salinisphaeraceae</taxon>
        <taxon>Salinisphaera</taxon>
    </lineage>
</organism>
<keyword evidence="2" id="KW-1133">Transmembrane helix</keyword>
<evidence type="ECO:0000313" key="4">
    <source>
        <dbReference type="Proteomes" id="UP001595462"/>
    </source>
</evidence>
<dbReference type="PANTHER" id="PTHR32309">
    <property type="entry name" value="TYROSINE-PROTEIN KINASE"/>
    <property type="match status" value="1"/>
</dbReference>
<dbReference type="EMBL" id="JBHRSS010000006">
    <property type="protein sequence ID" value="MFC3104867.1"/>
    <property type="molecule type" value="Genomic_DNA"/>
</dbReference>
<comment type="caution">
    <text evidence="3">The sequence shown here is derived from an EMBL/GenBank/DDBJ whole genome shotgun (WGS) entry which is preliminary data.</text>
</comment>
<name>A0ABV7ETD7_9GAMM</name>